<dbReference type="PIRSF" id="PIRSF019401">
    <property type="entry name" value="SeqA"/>
    <property type="match status" value="1"/>
</dbReference>
<dbReference type="InterPro" id="IPR026577">
    <property type="entry name" value="SeqA_DNA-bd_C"/>
</dbReference>
<evidence type="ECO:0000256" key="4">
    <source>
        <dbReference type="PIRNR" id="PIRNR019401"/>
    </source>
</evidence>
<dbReference type="Proteomes" id="UP001366060">
    <property type="component" value="Unassembled WGS sequence"/>
</dbReference>
<dbReference type="Pfam" id="PF03925">
    <property type="entry name" value="SeqA"/>
    <property type="match status" value="1"/>
</dbReference>
<feature type="region of interest" description="Disordered" evidence="5">
    <location>
        <begin position="48"/>
        <end position="85"/>
    </location>
</feature>
<evidence type="ECO:0000256" key="2">
    <source>
        <dbReference type="ARBA" id="ARBA00022880"/>
    </source>
</evidence>
<dbReference type="InterPro" id="IPR033761">
    <property type="entry name" value="SeqA_N"/>
</dbReference>
<dbReference type="EMBL" id="JBAKBA010000044">
    <property type="protein sequence ID" value="MEL0660504.1"/>
    <property type="molecule type" value="Genomic_DNA"/>
</dbReference>
<sequence>MKTIEIEDDLYKYILNNIEAFGETPSQILRRLLALSEDSHVTNNVTKSVTNSAQQDPQNKGNDTVKPVLSNSELNKKSSEDIDSINDRDDYEYKNVSQLFGDKAFTSEPIITNKFMMMLTTMYFEKKAAFIDAAEKTKGRTRAYLGTHLDDLLNSDNEEELAQFKASKPRTIPNTPYWVITNANTGRKRIILTQMMASMGYPHHLIERIKEEI</sequence>
<dbReference type="Pfam" id="PF17206">
    <property type="entry name" value="SeqA_N"/>
    <property type="match status" value="1"/>
</dbReference>
<evidence type="ECO:0000256" key="5">
    <source>
        <dbReference type="SAM" id="MobiDB-lite"/>
    </source>
</evidence>
<gene>
    <name evidence="8" type="ORF">V6255_15295</name>
</gene>
<comment type="function">
    <text evidence="4">Negative regulator of replication initiation, which contributes to regulation of DNA replication and ensures that replication initiation occurs exactly once per chromosome per cell cycle. Binds to pairs of hemimethylated GATC sequences in the oriC region, thus preventing assembly of replication proteins and re-initiation at newly replicated origins. Repression is relieved when the region becomes fully methylated.</text>
</comment>
<keyword evidence="9" id="KW-1185">Reference proteome</keyword>
<evidence type="ECO:0000259" key="6">
    <source>
        <dbReference type="Pfam" id="PF03925"/>
    </source>
</evidence>
<dbReference type="Gene3D" id="1.20.1380.10">
    <property type="entry name" value="Replication modulator SeqA, C-terminal DNA-binding domain"/>
    <property type="match status" value="1"/>
</dbReference>
<dbReference type="RefSeq" id="WP_341628943.1">
    <property type="nucleotide sequence ID" value="NZ_JBAKBA010000044.1"/>
</dbReference>
<dbReference type="InterPro" id="IPR010985">
    <property type="entry name" value="Ribbon_hlx_hlx"/>
</dbReference>
<evidence type="ECO:0000313" key="8">
    <source>
        <dbReference type="EMBL" id="MEL0660504.1"/>
    </source>
</evidence>
<feature type="compositionally biased region" description="Basic and acidic residues" evidence="5">
    <location>
        <begin position="74"/>
        <end position="85"/>
    </location>
</feature>
<dbReference type="Gene3D" id="1.10.1220.10">
    <property type="entry name" value="Met repressor-like"/>
    <property type="match status" value="1"/>
</dbReference>
<comment type="similarity">
    <text evidence="4">Belongs to the SeqA family.</text>
</comment>
<feature type="domain" description="Replication modulator SeqA C-terminal DNA-binding" evidence="6">
    <location>
        <begin position="95"/>
        <end position="211"/>
    </location>
</feature>
<evidence type="ECO:0000256" key="1">
    <source>
        <dbReference type="ARBA" id="ARBA00022490"/>
    </source>
</evidence>
<dbReference type="InterPro" id="IPR036835">
    <property type="entry name" value="SeqA_DNA-bd_C_sf"/>
</dbReference>
<evidence type="ECO:0000256" key="3">
    <source>
        <dbReference type="ARBA" id="ARBA00023125"/>
    </source>
</evidence>
<organism evidence="8 9">
    <name type="scientific">Psychromonas arctica</name>
    <dbReference type="NCBI Taxonomy" id="168275"/>
    <lineage>
        <taxon>Bacteria</taxon>
        <taxon>Pseudomonadati</taxon>
        <taxon>Pseudomonadota</taxon>
        <taxon>Gammaproteobacteria</taxon>
        <taxon>Alteromonadales</taxon>
        <taxon>Psychromonadaceae</taxon>
        <taxon>Psychromonas</taxon>
    </lineage>
</organism>
<dbReference type="InterPro" id="IPR013321">
    <property type="entry name" value="Arc_rbn_hlx_hlx"/>
</dbReference>
<proteinExistence type="inferred from homology"/>
<feature type="compositionally biased region" description="Polar residues" evidence="5">
    <location>
        <begin position="48"/>
        <end position="62"/>
    </location>
</feature>
<name>A0ABU9HF69_9GAMM</name>
<dbReference type="InterPro" id="IPR005621">
    <property type="entry name" value="SeqA"/>
</dbReference>
<accession>A0ABU9HF69</accession>
<evidence type="ECO:0000259" key="7">
    <source>
        <dbReference type="Pfam" id="PF17206"/>
    </source>
</evidence>
<evidence type="ECO:0000313" key="9">
    <source>
        <dbReference type="Proteomes" id="UP001366060"/>
    </source>
</evidence>
<feature type="domain" description="Negative modulator of initiation of replication SeqA N-terminal" evidence="7">
    <location>
        <begin position="1"/>
        <end position="36"/>
    </location>
</feature>
<keyword evidence="1 4" id="KW-0963">Cytoplasm</keyword>
<protein>
    <recommendedName>
        <fullName evidence="4">Negative modulator of initiation of replication</fullName>
    </recommendedName>
</protein>
<comment type="caution">
    <text evidence="8">The sequence shown here is derived from an EMBL/GenBank/DDBJ whole genome shotgun (WGS) entry which is preliminary data.</text>
</comment>
<reference evidence="8 9" key="1">
    <citation type="submission" date="2024-02" db="EMBL/GenBank/DDBJ databases">
        <title>Bacteria isolated from the canopy kelp, Nereocystis luetkeana.</title>
        <authorList>
            <person name="Pfister C.A."/>
            <person name="Younker I.T."/>
            <person name="Light S.H."/>
        </authorList>
    </citation>
    <scope>NUCLEOTIDE SEQUENCE [LARGE SCALE GENOMIC DNA]</scope>
    <source>
        <strain evidence="8 9">TI.2.07</strain>
    </source>
</reference>
<dbReference type="SUPFAM" id="SSF82808">
    <property type="entry name" value="Replication modulator SeqA, C-terminal DNA-binding domain"/>
    <property type="match status" value="1"/>
</dbReference>
<keyword evidence="2 4" id="KW-0236">DNA replication inhibitor</keyword>
<comment type="subcellular location">
    <subcellularLocation>
        <location evidence="4">Cytoplasm</location>
    </subcellularLocation>
</comment>
<keyword evidence="3 4" id="KW-0238">DNA-binding</keyword>
<dbReference type="SUPFAM" id="SSF47598">
    <property type="entry name" value="Ribbon-helix-helix"/>
    <property type="match status" value="1"/>
</dbReference>